<evidence type="ECO:0000256" key="7">
    <source>
        <dbReference type="SAM" id="MobiDB-lite"/>
    </source>
</evidence>
<dbReference type="SUPFAM" id="SSF46785">
    <property type="entry name" value="Winged helix' DNA-binding domain"/>
    <property type="match status" value="1"/>
</dbReference>
<dbReference type="PROSITE" id="PS00657">
    <property type="entry name" value="FORK_HEAD_1"/>
    <property type="match status" value="1"/>
</dbReference>
<keyword evidence="3 6" id="KW-0238">DNA-binding</keyword>
<feature type="compositionally biased region" description="Low complexity" evidence="7">
    <location>
        <begin position="280"/>
        <end position="290"/>
    </location>
</feature>
<dbReference type="Proteomes" id="UP001208570">
    <property type="component" value="Unassembled WGS sequence"/>
</dbReference>
<dbReference type="GO" id="GO:0000978">
    <property type="term" value="F:RNA polymerase II cis-regulatory region sequence-specific DNA binding"/>
    <property type="evidence" value="ECO:0007669"/>
    <property type="project" value="TreeGrafter"/>
</dbReference>
<proteinExistence type="predicted"/>
<dbReference type="PROSITE" id="PS00658">
    <property type="entry name" value="FORK_HEAD_2"/>
    <property type="match status" value="1"/>
</dbReference>
<evidence type="ECO:0000256" key="3">
    <source>
        <dbReference type="ARBA" id="ARBA00023125"/>
    </source>
</evidence>
<evidence type="ECO:0000256" key="1">
    <source>
        <dbReference type="ARBA" id="ARBA00004123"/>
    </source>
</evidence>
<evidence type="ECO:0000256" key="5">
    <source>
        <dbReference type="ARBA" id="ARBA00023242"/>
    </source>
</evidence>
<dbReference type="InterPro" id="IPR030456">
    <property type="entry name" value="TF_fork_head_CS_2"/>
</dbReference>
<evidence type="ECO:0000259" key="8">
    <source>
        <dbReference type="PROSITE" id="PS50039"/>
    </source>
</evidence>
<keyword evidence="2" id="KW-0805">Transcription regulation</keyword>
<feature type="domain" description="Fork-head" evidence="8">
    <location>
        <begin position="95"/>
        <end position="189"/>
    </location>
</feature>
<keyword evidence="10" id="KW-1185">Reference proteome</keyword>
<dbReference type="FunFam" id="1.10.10.10:FF:000016">
    <property type="entry name" value="Forkhead box protein I1"/>
    <property type="match status" value="1"/>
</dbReference>
<dbReference type="Pfam" id="PF00250">
    <property type="entry name" value="Forkhead"/>
    <property type="match status" value="1"/>
</dbReference>
<evidence type="ECO:0000313" key="10">
    <source>
        <dbReference type="Proteomes" id="UP001208570"/>
    </source>
</evidence>
<dbReference type="PROSITE" id="PS50039">
    <property type="entry name" value="FORK_HEAD_3"/>
    <property type="match status" value="1"/>
</dbReference>
<dbReference type="PANTHER" id="PTHR11829:SF388">
    <property type="entry name" value="FORK HEAD DOMAIN-CONTAINING PROTEIN L1-RELATED"/>
    <property type="match status" value="1"/>
</dbReference>
<dbReference type="InterPro" id="IPR036388">
    <property type="entry name" value="WH-like_DNA-bd_sf"/>
</dbReference>
<dbReference type="AlphaFoldDB" id="A0AAD9JNJ6"/>
<feature type="DNA-binding region" description="Fork-head" evidence="6">
    <location>
        <begin position="95"/>
        <end position="189"/>
    </location>
</feature>
<comment type="subcellular location">
    <subcellularLocation>
        <location evidence="1 6">Nucleus</location>
    </subcellularLocation>
</comment>
<feature type="region of interest" description="Disordered" evidence="7">
    <location>
        <begin position="190"/>
        <end position="338"/>
    </location>
</feature>
<organism evidence="9 10">
    <name type="scientific">Paralvinella palmiformis</name>
    <dbReference type="NCBI Taxonomy" id="53620"/>
    <lineage>
        <taxon>Eukaryota</taxon>
        <taxon>Metazoa</taxon>
        <taxon>Spiralia</taxon>
        <taxon>Lophotrochozoa</taxon>
        <taxon>Annelida</taxon>
        <taxon>Polychaeta</taxon>
        <taxon>Sedentaria</taxon>
        <taxon>Canalipalpata</taxon>
        <taxon>Terebellida</taxon>
        <taxon>Terebelliformia</taxon>
        <taxon>Alvinellidae</taxon>
        <taxon>Paralvinella</taxon>
    </lineage>
</organism>
<evidence type="ECO:0000256" key="4">
    <source>
        <dbReference type="ARBA" id="ARBA00023163"/>
    </source>
</evidence>
<dbReference type="GO" id="GO:0000981">
    <property type="term" value="F:DNA-binding transcription factor activity, RNA polymerase II-specific"/>
    <property type="evidence" value="ECO:0007669"/>
    <property type="project" value="TreeGrafter"/>
</dbReference>
<accession>A0AAD9JNJ6</accession>
<feature type="compositionally biased region" description="Basic and acidic residues" evidence="7">
    <location>
        <begin position="194"/>
        <end position="211"/>
    </location>
</feature>
<gene>
    <name evidence="9" type="ORF">LSH36_224g05022</name>
</gene>
<dbReference type="InterPro" id="IPR036390">
    <property type="entry name" value="WH_DNA-bd_sf"/>
</dbReference>
<evidence type="ECO:0000256" key="2">
    <source>
        <dbReference type="ARBA" id="ARBA00023015"/>
    </source>
</evidence>
<dbReference type="InterPro" id="IPR018122">
    <property type="entry name" value="TF_fork_head_CS_1"/>
</dbReference>
<dbReference type="PANTHER" id="PTHR11829">
    <property type="entry name" value="FORKHEAD BOX PROTEIN"/>
    <property type="match status" value="1"/>
</dbReference>
<keyword evidence="5 6" id="KW-0539">Nucleus</keyword>
<protein>
    <recommendedName>
        <fullName evidence="8">Fork-head domain-containing protein</fullName>
    </recommendedName>
</protein>
<sequence length="532" mass="56521">MASMSTMAGGATSMLMSGFYGGDNVTNYYRHPAAGGYSAPIGGPMGAAAAAASMGAPGMYGAADQYAAVAARHASPYGSPYGHPTQHGNPKDMVKPPYSYIALIAMAIMSQPDKKITLNGIYSFIMDRFPYYRENKQGWQNSIRHNLSLNECFVKIPRDDKKPGKGSYWSLDPDSYNMFDNGSYLRRRRRFKKKDAMKEKEERERHLDDGKGSAIGRGDVGDHLDPVGQQQQQQQPQQHHRMSDAELKATPGATPRPYDVKMEGSGDRGLGNGHGDVIKSSSVSPSGGHSPHPPNLIKIEPTERADTGNPVGAGANATGNCMNSDRRPEAGDDMSRSGVHGMTSEAPLGSFSVENLMTPPYSGTGNGGADIGYGGRSSQLLGGGQQLAYSRAQSADIYSRPCSSSTADSGTQSHPTAMSYQCNAQAPVFTSGQHMTAVTPTPDDTLLTAAPPGGQNQNLHGMVQAQSFARSNSAWYMGGQSEQLSSAGGDMLNAGGYSSMFSGPASTSSSCQLAAFRSPYKHATYNYDCSKF</sequence>
<reference evidence="9" key="1">
    <citation type="journal article" date="2023" name="Mol. Biol. Evol.">
        <title>Third-Generation Sequencing Reveals the Adaptive Role of the Epigenome in Three Deep-Sea Polychaetes.</title>
        <authorList>
            <person name="Perez M."/>
            <person name="Aroh O."/>
            <person name="Sun Y."/>
            <person name="Lan Y."/>
            <person name="Juniper S.K."/>
            <person name="Young C.R."/>
            <person name="Angers B."/>
            <person name="Qian P.Y."/>
        </authorList>
    </citation>
    <scope>NUCLEOTIDE SEQUENCE</scope>
    <source>
        <strain evidence="9">P08H-3</strain>
    </source>
</reference>
<comment type="caution">
    <text evidence="9">The sequence shown here is derived from an EMBL/GenBank/DDBJ whole genome shotgun (WGS) entry which is preliminary data.</text>
</comment>
<name>A0AAD9JNJ6_9ANNE</name>
<evidence type="ECO:0000313" key="9">
    <source>
        <dbReference type="EMBL" id="KAK2156006.1"/>
    </source>
</evidence>
<dbReference type="GO" id="GO:0009653">
    <property type="term" value="P:anatomical structure morphogenesis"/>
    <property type="evidence" value="ECO:0007669"/>
    <property type="project" value="TreeGrafter"/>
</dbReference>
<dbReference type="GO" id="GO:0005634">
    <property type="term" value="C:nucleus"/>
    <property type="evidence" value="ECO:0007669"/>
    <property type="project" value="UniProtKB-SubCell"/>
</dbReference>
<dbReference type="InterPro" id="IPR001766">
    <property type="entry name" value="Fork_head_dom"/>
</dbReference>
<evidence type="ECO:0000256" key="6">
    <source>
        <dbReference type="PROSITE-ProRule" id="PRU00089"/>
    </source>
</evidence>
<keyword evidence="4" id="KW-0804">Transcription</keyword>
<dbReference type="SMART" id="SM00339">
    <property type="entry name" value="FH"/>
    <property type="match status" value="1"/>
</dbReference>
<dbReference type="InterPro" id="IPR050211">
    <property type="entry name" value="FOX_domain-containing"/>
</dbReference>
<dbReference type="Gene3D" id="1.10.10.10">
    <property type="entry name" value="Winged helix-like DNA-binding domain superfamily/Winged helix DNA-binding domain"/>
    <property type="match status" value="1"/>
</dbReference>
<dbReference type="GO" id="GO:0030154">
    <property type="term" value="P:cell differentiation"/>
    <property type="evidence" value="ECO:0007669"/>
    <property type="project" value="TreeGrafter"/>
</dbReference>
<dbReference type="EMBL" id="JAODUP010000224">
    <property type="protein sequence ID" value="KAK2156006.1"/>
    <property type="molecule type" value="Genomic_DNA"/>
</dbReference>
<feature type="compositionally biased region" description="Basic and acidic residues" evidence="7">
    <location>
        <begin position="324"/>
        <end position="335"/>
    </location>
</feature>
<dbReference type="PRINTS" id="PR00053">
    <property type="entry name" value="FORKHEAD"/>
</dbReference>